<name>A0A067M343_BOTB1</name>
<evidence type="ECO:0000313" key="3">
    <source>
        <dbReference type="Proteomes" id="UP000027195"/>
    </source>
</evidence>
<evidence type="ECO:0000256" key="1">
    <source>
        <dbReference type="SAM" id="MobiDB-lite"/>
    </source>
</evidence>
<dbReference type="EMBL" id="KL198164">
    <property type="protein sequence ID" value="KDQ05996.1"/>
    <property type="molecule type" value="Genomic_DNA"/>
</dbReference>
<dbReference type="HOGENOM" id="CLU_770637_0_0_1"/>
<gene>
    <name evidence="2" type="ORF">BOTBODRAFT_182016</name>
</gene>
<feature type="region of interest" description="Disordered" evidence="1">
    <location>
        <begin position="267"/>
        <end position="361"/>
    </location>
</feature>
<feature type="non-terminal residue" evidence="2">
    <location>
        <position position="361"/>
    </location>
</feature>
<protein>
    <submittedName>
        <fullName evidence="2">Uncharacterized protein</fullName>
    </submittedName>
</protein>
<dbReference type="Proteomes" id="UP000027195">
    <property type="component" value="Unassembled WGS sequence"/>
</dbReference>
<keyword evidence="3" id="KW-1185">Reference proteome</keyword>
<sequence length="361" mass="38928">MQQQAIARGGGIGVRHTGSSAGPMPQTMSRLAQQQAAATTARSLGMMSHQQPGQAQLTSAMAAQAQQGNPFPSFMGANSMSNLFDQSKRNLLSPELHALTRMSSDHHGHGHAPPSLPRNSMAAHLAHRGSAAVSQLGGANGMQLQQLMIAAAQQHQHQQQLHASAQGMHASPHLPQQFSDLQMSAQILANISAHAQLSLPQLIDQREAMARRKAELQKTIDLLDGHIRSGASQGDPGPRMALVKHRQDHEILNNAELHLANLIQHRVSQAAQPTSSPAPNHVSPSQGPGWSQFQASQFQQQQQQLMQHALQQQQQQQGPNAQQQVALLQAQAKAAQVQAQQQQAQESLRNQQQQAASSKRA</sequence>
<feature type="compositionally biased region" description="Polar residues" evidence="1">
    <location>
        <begin position="267"/>
        <end position="291"/>
    </location>
</feature>
<dbReference type="InParanoid" id="A0A067M343"/>
<proteinExistence type="predicted"/>
<feature type="compositionally biased region" description="Low complexity" evidence="1">
    <location>
        <begin position="32"/>
        <end position="41"/>
    </location>
</feature>
<feature type="compositionally biased region" description="Low complexity" evidence="1">
    <location>
        <begin position="292"/>
        <end position="361"/>
    </location>
</feature>
<reference evidence="3" key="1">
    <citation type="journal article" date="2014" name="Proc. Natl. Acad. Sci. U.S.A.">
        <title>Extensive sampling of basidiomycete genomes demonstrates inadequacy of the white-rot/brown-rot paradigm for wood decay fungi.</title>
        <authorList>
            <person name="Riley R."/>
            <person name="Salamov A.A."/>
            <person name="Brown D.W."/>
            <person name="Nagy L.G."/>
            <person name="Floudas D."/>
            <person name="Held B.W."/>
            <person name="Levasseur A."/>
            <person name="Lombard V."/>
            <person name="Morin E."/>
            <person name="Otillar R."/>
            <person name="Lindquist E.A."/>
            <person name="Sun H."/>
            <person name="LaButti K.M."/>
            <person name="Schmutz J."/>
            <person name="Jabbour D."/>
            <person name="Luo H."/>
            <person name="Baker S.E."/>
            <person name="Pisabarro A.G."/>
            <person name="Walton J.D."/>
            <person name="Blanchette R.A."/>
            <person name="Henrissat B."/>
            <person name="Martin F."/>
            <person name="Cullen D."/>
            <person name="Hibbett D.S."/>
            <person name="Grigoriev I.V."/>
        </authorList>
    </citation>
    <scope>NUCLEOTIDE SEQUENCE [LARGE SCALE GENOMIC DNA]</scope>
    <source>
        <strain evidence="3">FD-172 SS1</strain>
    </source>
</reference>
<accession>A0A067M343</accession>
<organism evidence="2 3">
    <name type="scientific">Botryobasidium botryosum (strain FD-172 SS1)</name>
    <dbReference type="NCBI Taxonomy" id="930990"/>
    <lineage>
        <taxon>Eukaryota</taxon>
        <taxon>Fungi</taxon>
        <taxon>Dikarya</taxon>
        <taxon>Basidiomycota</taxon>
        <taxon>Agaricomycotina</taxon>
        <taxon>Agaricomycetes</taxon>
        <taxon>Cantharellales</taxon>
        <taxon>Botryobasidiaceae</taxon>
        <taxon>Botryobasidium</taxon>
    </lineage>
</organism>
<feature type="region of interest" description="Disordered" evidence="1">
    <location>
        <begin position="1"/>
        <end position="80"/>
    </location>
</feature>
<feature type="compositionally biased region" description="Polar residues" evidence="1">
    <location>
        <begin position="48"/>
        <end position="80"/>
    </location>
</feature>
<evidence type="ECO:0000313" key="2">
    <source>
        <dbReference type="EMBL" id="KDQ05996.1"/>
    </source>
</evidence>
<dbReference type="AlphaFoldDB" id="A0A067M343"/>